<protein>
    <recommendedName>
        <fullName evidence="2">HTH LytTR-type domain-containing protein</fullName>
    </recommendedName>
</protein>
<dbReference type="InterPro" id="IPR007492">
    <property type="entry name" value="LytTR_DNA-bd_dom"/>
</dbReference>
<evidence type="ECO:0000256" key="1">
    <source>
        <dbReference type="SAM" id="Phobius"/>
    </source>
</evidence>
<comment type="caution">
    <text evidence="3">The sequence shown here is derived from an EMBL/GenBank/DDBJ whole genome shotgun (WGS) entry which is preliminary data.</text>
</comment>
<dbReference type="InParanoid" id="A0A2G4YLZ8"/>
<evidence type="ECO:0000259" key="2">
    <source>
        <dbReference type="PROSITE" id="PS50930"/>
    </source>
</evidence>
<keyword evidence="1" id="KW-0812">Transmembrane</keyword>
<evidence type="ECO:0000313" key="4">
    <source>
        <dbReference type="Proteomes" id="UP000229730"/>
    </source>
</evidence>
<dbReference type="SMART" id="SM00850">
    <property type="entry name" value="LytTR"/>
    <property type="match status" value="1"/>
</dbReference>
<dbReference type="OrthoDB" id="7028951at2"/>
<reference evidence="3 4" key="1">
    <citation type="submission" date="2017-10" db="EMBL/GenBank/DDBJ databases">
        <title>Frigbacter circumglobatus gen. nov. sp. nov., isolated from sediment cultured in situ.</title>
        <authorList>
            <person name="Zhao Z."/>
        </authorList>
    </citation>
    <scope>NUCLEOTIDE SEQUENCE [LARGE SCALE GENOMIC DNA]</scope>
    <source>
        <strain evidence="3 4">ZYL</strain>
    </source>
</reference>
<sequence>MTLRELYALWMFQNRLIVICRSAFLSLFGLFLAFVGTYDTYDLPFIWRTLYWIGFMNYGGLWMSLAAGLTFPRLIERRRPVWLAMAWLNGLSSIPIFLTVKAVSIELYIAQENDLALSWQTIREFYLREGNTIADLLLGYMEVLVICIAVSCFVYSLFYLWHKSQIKKTPDIAPTLPAGYKFLNRLPASQKTRLVCLAMEDHYVRAYTDTTDHLILLRLKDAISELADYSGQQVHRSWWVAYDAIRHSRKEGRRYILTLNNGMEVPVSQTHAPELKDLKFI</sequence>
<gene>
    <name evidence="3" type="ORF">CRD36_17460</name>
</gene>
<keyword evidence="1" id="KW-1133">Transmembrane helix</keyword>
<feature type="transmembrane region" description="Helical" evidence="1">
    <location>
        <begin position="50"/>
        <end position="69"/>
    </location>
</feature>
<accession>A0A2G4YLZ8</accession>
<dbReference type="Pfam" id="PF04397">
    <property type="entry name" value="LytTR"/>
    <property type="match status" value="1"/>
</dbReference>
<dbReference type="GO" id="GO:0003677">
    <property type="term" value="F:DNA binding"/>
    <property type="evidence" value="ECO:0007669"/>
    <property type="project" value="InterPro"/>
</dbReference>
<dbReference type="EMBL" id="PDEM01000033">
    <property type="protein sequence ID" value="PHZ83354.1"/>
    <property type="molecule type" value="Genomic_DNA"/>
</dbReference>
<dbReference type="AlphaFoldDB" id="A0A2G4YLZ8"/>
<keyword evidence="1" id="KW-0472">Membrane</keyword>
<feature type="transmembrane region" description="Helical" evidence="1">
    <location>
        <begin position="16"/>
        <end position="38"/>
    </location>
</feature>
<dbReference type="Proteomes" id="UP000229730">
    <property type="component" value="Unassembled WGS sequence"/>
</dbReference>
<name>A0A2G4YLZ8_9PROT</name>
<keyword evidence="4" id="KW-1185">Reference proteome</keyword>
<feature type="domain" description="HTH LytTR-type" evidence="2">
    <location>
        <begin position="197"/>
        <end position="281"/>
    </location>
</feature>
<dbReference type="PROSITE" id="PS50930">
    <property type="entry name" value="HTH_LYTTR"/>
    <property type="match status" value="1"/>
</dbReference>
<feature type="transmembrane region" description="Helical" evidence="1">
    <location>
        <begin position="137"/>
        <end position="161"/>
    </location>
</feature>
<evidence type="ECO:0000313" key="3">
    <source>
        <dbReference type="EMBL" id="PHZ83354.1"/>
    </source>
</evidence>
<proteinExistence type="predicted"/>
<dbReference type="Gene3D" id="2.40.50.1020">
    <property type="entry name" value="LytTr DNA-binding domain"/>
    <property type="match status" value="1"/>
</dbReference>
<organism evidence="3 4">
    <name type="scientific">Paremcibacter congregatus</name>
    <dbReference type="NCBI Taxonomy" id="2043170"/>
    <lineage>
        <taxon>Bacteria</taxon>
        <taxon>Pseudomonadati</taxon>
        <taxon>Pseudomonadota</taxon>
        <taxon>Alphaproteobacteria</taxon>
        <taxon>Emcibacterales</taxon>
        <taxon>Emcibacteraceae</taxon>
        <taxon>Paremcibacter</taxon>
    </lineage>
</organism>
<dbReference type="RefSeq" id="WP_099475247.1">
    <property type="nucleotide sequence ID" value="NZ_CP041025.1"/>
</dbReference>